<dbReference type="NCBIfam" id="NF038133">
    <property type="entry name" value="choice_anch_L"/>
    <property type="match status" value="1"/>
</dbReference>
<dbReference type="Proteomes" id="UP000193623">
    <property type="component" value="Unassembled WGS sequence"/>
</dbReference>
<feature type="region of interest" description="Disordered" evidence="1">
    <location>
        <begin position="72"/>
        <end position="93"/>
    </location>
</feature>
<dbReference type="AlphaFoldDB" id="A0A1Y5S2C6"/>
<feature type="domain" description="Hedgehog/Intein (Hint)" evidence="2">
    <location>
        <begin position="342"/>
        <end position="479"/>
    </location>
</feature>
<gene>
    <name evidence="3" type="ORF">PSJ8397_01416</name>
</gene>
<dbReference type="InterPro" id="IPR036844">
    <property type="entry name" value="Hint_dom_sf"/>
</dbReference>
<dbReference type="RefSeq" id="WP_085863860.1">
    <property type="nucleotide sequence ID" value="NZ_FWFT01000002.1"/>
</dbReference>
<dbReference type="InterPro" id="IPR028992">
    <property type="entry name" value="Hedgehog/Intein_dom"/>
</dbReference>
<evidence type="ECO:0000313" key="3">
    <source>
        <dbReference type="EMBL" id="SLN30957.1"/>
    </source>
</evidence>
<keyword evidence="4" id="KW-1185">Reference proteome</keyword>
<reference evidence="3 4" key="1">
    <citation type="submission" date="2017-03" db="EMBL/GenBank/DDBJ databases">
        <authorList>
            <person name="Afonso C.L."/>
            <person name="Miller P.J."/>
            <person name="Scott M.A."/>
            <person name="Spackman E."/>
            <person name="Goraichik I."/>
            <person name="Dimitrov K.M."/>
            <person name="Suarez D.L."/>
            <person name="Swayne D.E."/>
        </authorList>
    </citation>
    <scope>NUCLEOTIDE SEQUENCE [LARGE SCALE GENOMIC DNA]</scope>
    <source>
        <strain evidence="3 4">CECT 8397</strain>
    </source>
</reference>
<dbReference type="InterPro" id="IPR049804">
    <property type="entry name" value="Choice_anch_L"/>
</dbReference>
<proteinExistence type="predicted"/>
<dbReference type="Gene3D" id="2.170.16.10">
    <property type="entry name" value="Hedgehog/Intein (Hint) domain"/>
    <property type="match status" value="1"/>
</dbReference>
<evidence type="ECO:0000259" key="2">
    <source>
        <dbReference type="Pfam" id="PF13403"/>
    </source>
</evidence>
<dbReference type="EMBL" id="FWFT01000002">
    <property type="protein sequence ID" value="SLN30957.1"/>
    <property type="molecule type" value="Genomic_DNA"/>
</dbReference>
<evidence type="ECO:0000313" key="4">
    <source>
        <dbReference type="Proteomes" id="UP000193623"/>
    </source>
</evidence>
<feature type="compositionally biased region" description="Low complexity" evidence="1">
    <location>
        <begin position="82"/>
        <end position="93"/>
    </location>
</feature>
<dbReference type="OrthoDB" id="6305173at2"/>
<dbReference type="SUPFAM" id="SSF51294">
    <property type="entry name" value="Hedgehog/intein (Hint) domain"/>
    <property type="match status" value="1"/>
</dbReference>
<accession>A0A1Y5S2C6</accession>
<organism evidence="3 4">
    <name type="scientific">Pseudooctadecabacter jejudonensis</name>
    <dbReference type="NCBI Taxonomy" id="1391910"/>
    <lineage>
        <taxon>Bacteria</taxon>
        <taxon>Pseudomonadati</taxon>
        <taxon>Pseudomonadota</taxon>
        <taxon>Alphaproteobacteria</taxon>
        <taxon>Rhodobacterales</taxon>
        <taxon>Paracoccaceae</taxon>
        <taxon>Pseudooctadecabacter</taxon>
    </lineage>
</organism>
<dbReference type="Pfam" id="PF13403">
    <property type="entry name" value="Hint_2"/>
    <property type="match status" value="1"/>
</dbReference>
<feature type="compositionally biased region" description="Polar residues" evidence="1">
    <location>
        <begin position="72"/>
        <end position="81"/>
    </location>
</feature>
<evidence type="ECO:0000256" key="1">
    <source>
        <dbReference type="SAM" id="MobiDB-lite"/>
    </source>
</evidence>
<protein>
    <recommendedName>
        <fullName evidence="2">Hedgehog/Intein (Hint) domain-containing protein</fullName>
    </recommendedName>
</protein>
<name>A0A1Y5S2C6_9RHOB</name>
<sequence length="530" mass="56475">MVAGVELTYQTNANATQMANTIFGDGVTVNSASYSGSNYSSAIYSNGDAVAGNVTPSDTGVILSTGRASNFTNNSSQSNLRSNTSTNSGGANNDADFNAITGTNTYDASFLTVDFTPDEGLDTLTMQFVFSSEEYPEYVNSIYNDMVGVWINGVHVPLSVANSGTAINSVNGNNNVNLYNNNTGDQFNTEMDGFTVTMTLTIPLEPDTVNTIKIGIADTGDSSYDSNLLIGADTVQAMLIAQEDFVTMQDSTTKTVDVLGNDLNNTTGTVQITHINGIAVEIGDSVTLTTGQTVQLNEDGTISITTDSDFETSSFTYEIESLDSNGNVLETDVGFVTVETIPCFVAGTMIDTVAGPRAVETLDAGDLVVTRDDGLQPVRWAGRRKVAATGKMAPIRLAANVLGTHNALMVSPLHRILVKDALAELMFGEDEVLVAAKDLVNDDTIRPVEGGEVEYVHLMFDRHQVIYSEGLPTESFLPGPQTCKSFEAEIVDEITTLFPELDVMTGEGYGPAARPLLKRYEAEALLRGVA</sequence>